<dbReference type="RefSeq" id="WP_089852462.1">
    <property type="nucleotide sequence ID" value="NZ_FNEJ01000049.1"/>
</dbReference>
<dbReference type="InterPro" id="IPR006121">
    <property type="entry name" value="HMA_dom"/>
</dbReference>
<feature type="domain" description="HMA" evidence="1">
    <location>
        <begin position="1"/>
        <end position="62"/>
    </location>
</feature>
<dbReference type="Gene3D" id="3.30.70.100">
    <property type="match status" value="1"/>
</dbReference>
<evidence type="ECO:0000313" key="2">
    <source>
        <dbReference type="EMBL" id="SDJ56502.1"/>
    </source>
</evidence>
<name>A0A1G8URM4_9RHOB</name>
<evidence type="ECO:0000313" key="3">
    <source>
        <dbReference type="Proteomes" id="UP000199093"/>
    </source>
</evidence>
<evidence type="ECO:0000259" key="1">
    <source>
        <dbReference type="PROSITE" id="PS50846"/>
    </source>
</evidence>
<dbReference type="AlphaFoldDB" id="A0A1G8URM4"/>
<dbReference type="GO" id="GO:0046872">
    <property type="term" value="F:metal ion binding"/>
    <property type="evidence" value="ECO:0007669"/>
    <property type="project" value="InterPro"/>
</dbReference>
<keyword evidence="3" id="KW-1185">Reference proteome</keyword>
<dbReference type="Proteomes" id="UP000199093">
    <property type="component" value="Unassembled WGS sequence"/>
</dbReference>
<gene>
    <name evidence="2" type="ORF">SAMN04487993_10497</name>
</gene>
<sequence length="66" mass="6783">MQLQIDSMTCGGCARAVRATLLDLDAEARVTADPPARRVEVETTASLQAVQAALAEAGFPAVPVTG</sequence>
<reference evidence="2 3" key="1">
    <citation type="submission" date="2016-10" db="EMBL/GenBank/DDBJ databases">
        <authorList>
            <person name="de Groot N.N."/>
        </authorList>
    </citation>
    <scope>NUCLEOTIDE SEQUENCE [LARGE SCALE GENOMIC DNA]</scope>
    <source>
        <strain evidence="2 3">DSM 26424</strain>
    </source>
</reference>
<proteinExistence type="predicted"/>
<dbReference type="CDD" id="cd00371">
    <property type="entry name" value="HMA"/>
    <property type="match status" value="1"/>
</dbReference>
<dbReference type="PROSITE" id="PS50846">
    <property type="entry name" value="HMA_2"/>
    <property type="match status" value="1"/>
</dbReference>
<organism evidence="2 3">
    <name type="scientific">Salipiger marinus</name>
    <dbReference type="NCBI Taxonomy" id="555512"/>
    <lineage>
        <taxon>Bacteria</taxon>
        <taxon>Pseudomonadati</taxon>
        <taxon>Pseudomonadota</taxon>
        <taxon>Alphaproteobacteria</taxon>
        <taxon>Rhodobacterales</taxon>
        <taxon>Roseobacteraceae</taxon>
        <taxon>Salipiger</taxon>
    </lineage>
</organism>
<protein>
    <submittedName>
        <fullName evidence="2">Copper chaperone</fullName>
    </submittedName>
</protein>
<dbReference type="Pfam" id="PF00403">
    <property type="entry name" value="HMA"/>
    <property type="match status" value="1"/>
</dbReference>
<dbReference type="STRING" id="555512.SAMN04487993_10497"/>
<dbReference type="SUPFAM" id="SSF55008">
    <property type="entry name" value="HMA, heavy metal-associated domain"/>
    <property type="match status" value="1"/>
</dbReference>
<dbReference type="OrthoDB" id="9801832at2"/>
<dbReference type="EMBL" id="FNEJ01000049">
    <property type="protein sequence ID" value="SDJ56502.1"/>
    <property type="molecule type" value="Genomic_DNA"/>
</dbReference>
<dbReference type="InterPro" id="IPR036163">
    <property type="entry name" value="HMA_dom_sf"/>
</dbReference>
<accession>A0A1G8URM4</accession>